<evidence type="ECO:0000259" key="2">
    <source>
        <dbReference type="PROSITE" id="PS50017"/>
    </source>
</evidence>
<dbReference type="PROSITE" id="PS50017">
    <property type="entry name" value="DEATH_DOMAIN"/>
    <property type="match status" value="1"/>
</dbReference>
<dbReference type="OrthoDB" id="6066069at2759"/>
<dbReference type="OMA" id="NRLTRRC"/>
<dbReference type="InterPro" id="IPR000488">
    <property type="entry name" value="Death_dom"/>
</dbReference>
<feature type="domain" description="Death" evidence="2">
    <location>
        <begin position="131"/>
        <end position="167"/>
    </location>
</feature>
<keyword evidence="1" id="KW-0812">Transmembrane</keyword>
<evidence type="ECO:0000313" key="3">
    <source>
        <dbReference type="Proteomes" id="UP001165740"/>
    </source>
</evidence>
<dbReference type="Proteomes" id="UP001165740">
    <property type="component" value="Chromosome 12"/>
</dbReference>
<protein>
    <submittedName>
        <fullName evidence="4">Uncharacterized protein LOC106071416 isoform X1</fullName>
    </submittedName>
</protein>
<keyword evidence="3" id="KW-1185">Reference proteome</keyword>
<evidence type="ECO:0000256" key="1">
    <source>
        <dbReference type="SAM" id="Phobius"/>
    </source>
</evidence>
<sequence length="295" mass="33471">MIFGHCRIPTCLVNIIACVAEHFAKLLNNIHIFDAFILRQIHHFGIEISGCLMFSIYDLLLYWPILCSFSALAVVDLNPQELQYVSDHLTNQKCNELIDALNQKGFQLHPELFPVHTKFRGHPPRPCLVRLREWGKGQGGNMTFDFLALRLKEIGLEKVADKLSGLVLGETVRELHKFFLDDPYKDMVPTDSLMVDKQEDTTKMIPSDEGEDINESLFVAIVILTVICLTLFMCITVCLVCPRLGHIICQFACPTPCMVMYDTMINNCLNCWSITRRNMDKYMLVAPKGGGGLML</sequence>
<dbReference type="GeneID" id="106071416"/>
<keyword evidence="1" id="KW-1133">Transmembrane helix</keyword>
<dbReference type="AlphaFoldDB" id="A0A9W2YH83"/>
<feature type="transmembrane region" description="Helical" evidence="1">
    <location>
        <begin position="217"/>
        <end position="241"/>
    </location>
</feature>
<dbReference type="RefSeq" id="XP_055862083.1">
    <property type="nucleotide sequence ID" value="XM_056006108.1"/>
</dbReference>
<evidence type="ECO:0000313" key="4">
    <source>
        <dbReference type="RefSeq" id="XP_055862083.1"/>
    </source>
</evidence>
<dbReference type="GO" id="GO:0007165">
    <property type="term" value="P:signal transduction"/>
    <property type="evidence" value="ECO:0007669"/>
    <property type="project" value="InterPro"/>
</dbReference>
<accession>A0A9W2YH83</accession>
<organism evidence="3 4">
    <name type="scientific">Biomphalaria glabrata</name>
    <name type="common">Bloodfluke planorb</name>
    <name type="synonym">Freshwater snail</name>
    <dbReference type="NCBI Taxonomy" id="6526"/>
    <lineage>
        <taxon>Eukaryota</taxon>
        <taxon>Metazoa</taxon>
        <taxon>Spiralia</taxon>
        <taxon>Lophotrochozoa</taxon>
        <taxon>Mollusca</taxon>
        <taxon>Gastropoda</taxon>
        <taxon>Heterobranchia</taxon>
        <taxon>Euthyneura</taxon>
        <taxon>Panpulmonata</taxon>
        <taxon>Hygrophila</taxon>
        <taxon>Lymnaeoidea</taxon>
        <taxon>Planorbidae</taxon>
        <taxon>Biomphalaria</taxon>
    </lineage>
</organism>
<name>A0A9W2YH83_BIOGL</name>
<reference evidence="4" key="1">
    <citation type="submission" date="2025-08" db="UniProtKB">
        <authorList>
            <consortium name="RefSeq"/>
        </authorList>
    </citation>
    <scope>IDENTIFICATION</scope>
</reference>
<gene>
    <name evidence="4" type="primary">LOC106071416</name>
</gene>
<proteinExistence type="predicted"/>
<keyword evidence="1" id="KW-0472">Membrane</keyword>